<accession>A0ABP6RXR6</accession>
<protein>
    <recommendedName>
        <fullName evidence="4">WXG100 family type VII secretion target</fullName>
    </recommendedName>
</protein>
<reference evidence="3" key="1">
    <citation type="journal article" date="2019" name="Int. J. Syst. Evol. Microbiol.">
        <title>The Global Catalogue of Microorganisms (GCM) 10K type strain sequencing project: providing services to taxonomists for standard genome sequencing and annotation.</title>
        <authorList>
            <consortium name="The Broad Institute Genomics Platform"/>
            <consortium name="The Broad Institute Genome Sequencing Center for Infectious Disease"/>
            <person name="Wu L."/>
            <person name="Ma J."/>
        </authorList>
    </citation>
    <scope>NUCLEOTIDE SEQUENCE [LARGE SCALE GENOMIC DNA]</scope>
    <source>
        <strain evidence="3">JCM 9687</strain>
    </source>
</reference>
<dbReference type="Proteomes" id="UP001500483">
    <property type="component" value="Unassembled WGS sequence"/>
</dbReference>
<evidence type="ECO:0008006" key="4">
    <source>
        <dbReference type="Google" id="ProtNLM"/>
    </source>
</evidence>
<feature type="compositionally biased region" description="Basic and acidic residues" evidence="1">
    <location>
        <begin position="117"/>
        <end position="132"/>
    </location>
</feature>
<feature type="region of interest" description="Disordered" evidence="1">
    <location>
        <begin position="115"/>
        <end position="150"/>
    </location>
</feature>
<name>A0ABP6RXR6_9PSEU</name>
<sequence length="150" mass="16630">MVMADKTAFSPDDIKNAANEIGKLTEDMAAFQELKAHWPNAGHFETAQWLERIVDDRRNGLVAHAERLKNIFDNMKTDLTAIANDFENADGENADKIKAEVADMRGHIDTAISSLDKGTEQDQHNFSEHPDIDADDNATDGDGYNDNLNA</sequence>
<evidence type="ECO:0000256" key="1">
    <source>
        <dbReference type="SAM" id="MobiDB-lite"/>
    </source>
</evidence>
<organism evidence="2 3">
    <name type="scientific">Saccharopolyspora gregorii</name>
    <dbReference type="NCBI Taxonomy" id="33914"/>
    <lineage>
        <taxon>Bacteria</taxon>
        <taxon>Bacillati</taxon>
        <taxon>Actinomycetota</taxon>
        <taxon>Actinomycetes</taxon>
        <taxon>Pseudonocardiales</taxon>
        <taxon>Pseudonocardiaceae</taxon>
        <taxon>Saccharopolyspora</taxon>
    </lineage>
</organism>
<dbReference type="EMBL" id="BAAAYK010000038">
    <property type="protein sequence ID" value="GAA3362862.1"/>
    <property type="molecule type" value="Genomic_DNA"/>
</dbReference>
<evidence type="ECO:0000313" key="2">
    <source>
        <dbReference type="EMBL" id="GAA3362862.1"/>
    </source>
</evidence>
<evidence type="ECO:0000313" key="3">
    <source>
        <dbReference type="Proteomes" id="UP001500483"/>
    </source>
</evidence>
<gene>
    <name evidence="2" type="ORF">GCM10020366_52500</name>
</gene>
<comment type="caution">
    <text evidence="2">The sequence shown here is derived from an EMBL/GenBank/DDBJ whole genome shotgun (WGS) entry which is preliminary data.</text>
</comment>
<feature type="compositionally biased region" description="Low complexity" evidence="1">
    <location>
        <begin position="140"/>
        <end position="150"/>
    </location>
</feature>
<proteinExistence type="predicted"/>
<keyword evidence="3" id="KW-1185">Reference proteome</keyword>